<keyword evidence="2" id="KW-0472">Membrane</keyword>
<dbReference type="Proteomes" id="UP001422759">
    <property type="component" value="Unassembled WGS sequence"/>
</dbReference>
<keyword evidence="2" id="KW-1133">Transmembrane helix</keyword>
<evidence type="ECO:0000256" key="2">
    <source>
        <dbReference type="SAM" id="Phobius"/>
    </source>
</evidence>
<feature type="transmembrane region" description="Helical" evidence="2">
    <location>
        <begin position="211"/>
        <end position="233"/>
    </location>
</feature>
<comment type="caution">
    <text evidence="3">The sequence shown here is derived from an EMBL/GenBank/DDBJ whole genome shotgun (WGS) entry which is preliminary data.</text>
</comment>
<proteinExistence type="predicted"/>
<protein>
    <recommendedName>
        <fullName evidence="5">DUF4178 domain-containing protein</fullName>
    </recommendedName>
</protein>
<evidence type="ECO:0000313" key="4">
    <source>
        <dbReference type="Proteomes" id="UP001422759"/>
    </source>
</evidence>
<keyword evidence="4" id="KW-1185">Reference proteome</keyword>
<gene>
    <name evidence="3" type="ORF">GCM10009760_21830</name>
</gene>
<organism evidence="3 4">
    <name type="scientific">Kitasatospora kazusensis</name>
    <dbReference type="NCBI Taxonomy" id="407974"/>
    <lineage>
        <taxon>Bacteria</taxon>
        <taxon>Bacillati</taxon>
        <taxon>Actinomycetota</taxon>
        <taxon>Actinomycetes</taxon>
        <taxon>Kitasatosporales</taxon>
        <taxon>Streptomycetaceae</taxon>
        <taxon>Kitasatospora</taxon>
    </lineage>
</organism>
<dbReference type="EMBL" id="BAAANT010000009">
    <property type="protein sequence ID" value="GAA2139478.1"/>
    <property type="molecule type" value="Genomic_DNA"/>
</dbReference>
<dbReference type="RefSeq" id="WP_344463393.1">
    <property type="nucleotide sequence ID" value="NZ_BAAANT010000009.1"/>
</dbReference>
<feature type="region of interest" description="Disordered" evidence="1">
    <location>
        <begin position="177"/>
        <end position="201"/>
    </location>
</feature>
<evidence type="ECO:0000256" key="1">
    <source>
        <dbReference type="SAM" id="MobiDB-lite"/>
    </source>
</evidence>
<sequence>MRTVYSATDCADVPAELSEAIRELVDPAGPAGDWFERETSLISGKREVYTARVFSYAEPGTGRLRWAVHRWEWAGERPRLWRRSDRLTIEDTGDRERAVARYEEIVREDAALGRAAHGEDFTFDRTDVPGVPGYRLVPCEVCGRPVGEGRIEADISRKGAPTLYRVYCSERHFRQDLARPLPTPPAPRRRPAPRPPRIDGAAPNEGLTCSVLLLGVCVLLLLLPVAKALGLVWW</sequence>
<reference evidence="4" key="1">
    <citation type="journal article" date="2019" name="Int. J. Syst. Evol. Microbiol.">
        <title>The Global Catalogue of Microorganisms (GCM) 10K type strain sequencing project: providing services to taxonomists for standard genome sequencing and annotation.</title>
        <authorList>
            <consortium name="The Broad Institute Genomics Platform"/>
            <consortium name="The Broad Institute Genome Sequencing Center for Infectious Disease"/>
            <person name="Wu L."/>
            <person name="Ma J."/>
        </authorList>
    </citation>
    <scope>NUCLEOTIDE SEQUENCE [LARGE SCALE GENOMIC DNA]</scope>
    <source>
        <strain evidence="4">JCM 14560</strain>
    </source>
</reference>
<accession>A0ABP5KZ26</accession>
<name>A0ABP5KZ26_9ACTN</name>
<evidence type="ECO:0008006" key="5">
    <source>
        <dbReference type="Google" id="ProtNLM"/>
    </source>
</evidence>
<keyword evidence="2" id="KW-0812">Transmembrane</keyword>
<evidence type="ECO:0000313" key="3">
    <source>
        <dbReference type="EMBL" id="GAA2139478.1"/>
    </source>
</evidence>